<dbReference type="EMBL" id="CP099837">
    <property type="protein sequence ID" value="USY22468.1"/>
    <property type="molecule type" value="Genomic_DNA"/>
</dbReference>
<dbReference type="InterPro" id="IPR038718">
    <property type="entry name" value="SNF2-like_sf"/>
</dbReference>
<dbReference type="PROSITE" id="PS51192">
    <property type="entry name" value="HELICASE_ATP_BIND_1"/>
    <property type="match status" value="1"/>
</dbReference>
<dbReference type="PANTHER" id="PTHR10799">
    <property type="entry name" value="SNF2/RAD54 HELICASE FAMILY"/>
    <property type="match status" value="1"/>
</dbReference>
<dbReference type="RefSeq" id="WP_254421241.1">
    <property type="nucleotide sequence ID" value="NZ_BAAAJB010000067.1"/>
</dbReference>
<dbReference type="Pfam" id="PF00271">
    <property type="entry name" value="Helicase_C"/>
    <property type="match status" value="1"/>
</dbReference>
<dbReference type="InterPro" id="IPR022138">
    <property type="entry name" value="DUF3670"/>
</dbReference>
<dbReference type="SMART" id="SM00487">
    <property type="entry name" value="DEXDc"/>
    <property type="match status" value="1"/>
</dbReference>
<evidence type="ECO:0000259" key="4">
    <source>
        <dbReference type="PROSITE" id="PS51194"/>
    </source>
</evidence>
<dbReference type="InterPro" id="IPR000330">
    <property type="entry name" value="SNF2_N"/>
</dbReference>
<sequence>MECVRVIEAFWESDRLRVWAVDSDLPAATPSRKRIRPHPYALGTETLAEVLADLGACSGIPDHEVLNLPGVPRHPVPPPCFPAMADAPRYSPGQVTVRPWLVPTLDLAGPDASALLRRARRDPATADLTADPIAGPTGTRFGASLTGLALLLDAATSLADTGRLIPRLLETPVDGPRAGAPAPQARWRPLLDPATLAWLRDHVRALPPVARAAHTPDLAPEEAGADAMADALGALCSFTDLVARERLAHHRAEVPERPRVQHQWLAALTAANGDLPRRVRNQLSESSQLIHEIQDWFTATHQYAGAIRLVFRLVEPAPDPATAQEPAGEETVEEWPTGSSEADPEALGTEPQDGLHIPAGLPWRLQIWVQSVEEPSLMVPLDDLREGEGADWLPRDPAEPIDRALTQAARACPVLVRGLAPEAPGCLELTPEEAFDVLSRHAEALREAGFGVLLPPWLGEIGVGTRLTLSAHTGPGPHQAEGGTGIGRTLVDFDYRAAVGDLDLGPEEIAELARLKRPLVRLRGEWARLDPEQLRRVAAYLADGASGTVQVGEAVRMALLPDPAGPELEGVDADGELGALLAGQAEHAFTPMTEPEGLDAELRPYQRRGAGWLRYLDRLGLGAVLADDMGLGKTVQLLALLADERTGSRAAQRRPAPTLLVCPTSVLGNWCREAERFTPKLRVLLHHGPARPRGEDLDRQVPESDLVLTSYGVMARDAEALAGLPWARVVCDEAQNIKNSRTKQAGAVRTIPAASRVALTGTPVENHLGELWSILDFANPGLLGSRETFEKGVAARVHRDLGKDSGQNSGQSAAALRRVTAPFILRRLKTDTSIITDLPAKNEMRTWCTLTKEQASLYRATVDEMTARIDEATGMRRKSLVLATMTKLKQVCNHPAHLLGDGSRLNGRSGKLARLEELLAEMAAEGDKALCFTQYTEFGHRLAPYLEGKLDMPVLWLHGGTSRKKREELVDRFQNSDQPALFLLSLKAAGTGLNLTAANQVVHFDRWWNPAVEDQATDRAFRIGQKRNVQVRKMVCVGTLEERVDEMIERKKSLAEAVVGQGENALTDLSVDELREVVRLAPEAVA</sequence>
<dbReference type="InterPro" id="IPR014001">
    <property type="entry name" value="Helicase_ATP-bd"/>
</dbReference>
<dbReference type="SMART" id="SM00490">
    <property type="entry name" value="HELICc"/>
    <property type="match status" value="1"/>
</dbReference>
<dbReference type="Pfam" id="PF00176">
    <property type="entry name" value="SNF2-rel_dom"/>
    <property type="match status" value="1"/>
</dbReference>
<dbReference type="GO" id="GO:0004386">
    <property type="term" value="F:helicase activity"/>
    <property type="evidence" value="ECO:0007669"/>
    <property type="project" value="UniProtKB-KW"/>
</dbReference>
<evidence type="ECO:0000256" key="1">
    <source>
        <dbReference type="ARBA" id="ARBA00022801"/>
    </source>
</evidence>
<dbReference type="InterPro" id="IPR001650">
    <property type="entry name" value="Helicase_C-like"/>
</dbReference>
<dbReference type="InterPro" id="IPR049730">
    <property type="entry name" value="SNF2/RAD54-like_C"/>
</dbReference>
<keyword evidence="5" id="KW-0547">Nucleotide-binding</keyword>
<feature type="domain" description="Helicase ATP-binding" evidence="3">
    <location>
        <begin position="614"/>
        <end position="781"/>
    </location>
</feature>
<dbReference type="Gene3D" id="3.40.50.10810">
    <property type="entry name" value="Tandem AAA-ATPase domain"/>
    <property type="match status" value="1"/>
</dbReference>
<gene>
    <name evidence="5" type="ORF">NE857_13150</name>
</gene>
<accession>A0ABY5DHD2</accession>
<organism evidence="5 6">
    <name type="scientific">Nocardiopsis exhalans</name>
    <dbReference type="NCBI Taxonomy" id="163604"/>
    <lineage>
        <taxon>Bacteria</taxon>
        <taxon>Bacillati</taxon>
        <taxon>Actinomycetota</taxon>
        <taxon>Actinomycetes</taxon>
        <taxon>Streptosporangiales</taxon>
        <taxon>Nocardiopsidaceae</taxon>
        <taxon>Nocardiopsis</taxon>
    </lineage>
</organism>
<dbReference type="Proteomes" id="UP001055940">
    <property type="component" value="Chromosome"/>
</dbReference>
<dbReference type="CDD" id="cd18793">
    <property type="entry name" value="SF2_C_SNF"/>
    <property type="match status" value="1"/>
</dbReference>
<proteinExistence type="predicted"/>
<evidence type="ECO:0000313" key="6">
    <source>
        <dbReference type="Proteomes" id="UP001055940"/>
    </source>
</evidence>
<dbReference type="CDD" id="cd18012">
    <property type="entry name" value="DEXQc_arch_SWI2_SNF2"/>
    <property type="match status" value="1"/>
</dbReference>
<keyword evidence="5" id="KW-0067">ATP-binding</keyword>
<dbReference type="SUPFAM" id="SSF52540">
    <property type="entry name" value="P-loop containing nucleoside triphosphate hydrolases"/>
    <property type="match status" value="2"/>
</dbReference>
<keyword evidence="1" id="KW-0378">Hydrolase</keyword>
<dbReference type="Gene3D" id="3.40.50.300">
    <property type="entry name" value="P-loop containing nucleotide triphosphate hydrolases"/>
    <property type="match status" value="1"/>
</dbReference>
<keyword evidence="6" id="KW-1185">Reference proteome</keyword>
<evidence type="ECO:0000313" key="5">
    <source>
        <dbReference type="EMBL" id="USY22468.1"/>
    </source>
</evidence>
<evidence type="ECO:0000259" key="3">
    <source>
        <dbReference type="PROSITE" id="PS51192"/>
    </source>
</evidence>
<feature type="domain" description="Helicase C-terminal" evidence="4">
    <location>
        <begin position="914"/>
        <end position="1075"/>
    </location>
</feature>
<reference evidence="5" key="1">
    <citation type="submission" date="2022-06" db="EMBL/GenBank/DDBJ databases">
        <authorList>
            <person name="Ping M."/>
        </authorList>
    </citation>
    <scope>NUCLEOTIDE SEQUENCE</scope>
    <source>
        <strain evidence="5">JCM11759T</strain>
    </source>
</reference>
<name>A0ABY5DHD2_9ACTN</name>
<feature type="region of interest" description="Disordered" evidence="2">
    <location>
        <begin position="319"/>
        <end position="354"/>
    </location>
</feature>
<dbReference type="PROSITE" id="PS51194">
    <property type="entry name" value="HELICASE_CTER"/>
    <property type="match status" value="1"/>
</dbReference>
<protein>
    <submittedName>
        <fullName evidence="5">DEAD/DEAH box helicase</fullName>
    </submittedName>
</protein>
<keyword evidence="5" id="KW-0347">Helicase</keyword>
<dbReference type="Pfam" id="PF12419">
    <property type="entry name" value="DUF3670"/>
    <property type="match status" value="1"/>
</dbReference>
<dbReference type="InterPro" id="IPR027417">
    <property type="entry name" value="P-loop_NTPase"/>
</dbReference>
<evidence type="ECO:0000256" key="2">
    <source>
        <dbReference type="SAM" id="MobiDB-lite"/>
    </source>
</evidence>